<keyword evidence="6 8" id="KW-1133">Transmembrane helix</keyword>
<feature type="transmembrane region" description="Helical" evidence="8">
    <location>
        <begin position="120"/>
        <end position="145"/>
    </location>
</feature>
<accession>A0ABZ0B4A9</accession>
<keyword evidence="10" id="KW-1185">Reference proteome</keyword>
<evidence type="ECO:0000256" key="2">
    <source>
        <dbReference type="ARBA" id="ARBA00010145"/>
    </source>
</evidence>
<feature type="transmembrane region" description="Helical" evidence="8">
    <location>
        <begin position="90"/>
        <end position="114"/>
    </location>
</feature>
<name>A0ABZ0B4A9_9BURK</name>
<dbReference type="Pfam" id="PF03547">
    <property type="entry name" value="Mem_trans"/>
    <property type="match status" value="1"/>
</dbReference>
<dbReference type="Gene3D" id="1.20.1530.20">
    <property type="match status" value="1"/>
</dbReference>
<evidence type="ECO:0000256" key="1">
    <source>
        <dbReference type="ARBA" id="ARBA00004651"/>
    </source>
</evidence>
<keyword evidence="5 8" id="KW-0812">Transmembrane</keyword>
<keyword evidence="4" id="KW-1003">Cell membrane</keyword>
<evidence type="ECO:0000256" key="6">
    <source>
        <dbReference type="ARBA" id="ARBA00022989"/>
    </source>
</evidence>
<feature type="transmembrane region" description="Helical" evidence="8">
    <location>
        <begin position="39"/>
        <end position="57"/>
    </location>
</feature>
<evidence type="ECO:0000256" key="8">
    <source>
        <dbReference type="SAM" id="Phobius"/>
    </source>
</evidence>
<evidence type="ECO:0000313" key="9">
    <source>
        <dbReference type="EMBL" id="WNO06756.1"/>
    </source>
</evidence>
<feature type="transmembrane region" description="Helical" evidence="8">
    <location>
        <begin position="63"/>
        <end position="83"/>
    </location>
</feature>
<evidence type="ECO:0000256" key="5">
    <source>
        <dbReference type="ARBA" id="ARBA00022692"/>
    </source>
</evidence>
<keyword evidence="3" id="KW-0813">Transport</keyword>
<dbReference type="EMBL" id="CP132507">
    <property type="protein sequence ID" value="WNO06756.1"/>
    <property type="molecule type" value="Genomic_DNA"/>
</dbReference>
<comment type="subcellular location">
    <subcellularLocation>
        <location evidence="1">Cell membrane</location>
        <topology evidence="1">Multi-pass membrane protein</topology>
    </subcellularLocation>
</comment>
<keyword evidence="7 8" id="KW-0472">Membrane</keyword>
<evidence type="ECO:0000256" key="3">
    <source>
        <dbReference type="ARBA" id="ARBA00022448"/>
    </source>
</evidence>
<comment type="similarity">
    <text evidence="2">Belongs to the auxin efflux carrier (TC 2.A.69) family.</text>
</comment>
<reference evidence="9 10" key="1">
    <citation type="submission" date="2023-08" db="EMBL/GenBank/DDBJ databases">
        <title>Rhodoferax potami sp. nov. and Rhodoferax mekongensis sp. nov., isolated from the Mekong River in Thailand.</title>
        <authorList>
            <person name="Kitikhun S."/>
            <person name="Charoenyingcharoen P."/>
            <person name="Siriarchawattana P."/>
            <person name="Likhitrattanapisal S."/>
            <person name="Nilsakha T."/>
            <person name="Chanpet A."/>
            <person name="Rattanawaree P."/>
            <person name="Ingsriswang S."/>
        </authorList>
    </citation>
    <scope>NUCLEOTIDE SEQUENCE [LARGE SCALE GENOMIC DNA]</scope>
    <source>
        <strain evidence="9 10">TBRC 17307</strain>
    </source>
</reference>
<proteinExistence type="inferred from homology"/>
<evidence type="ECO:0000256" key="7">
    <source>
        <dbReference type="ARBA" id="ARBA00023136"/>
    </source>
</evidence>
<dbReference type="PANTHER" id="PTHR36838">
    <property type="entry name" value="AUXIN EFFLUX CARRIER FAMILY PROTEIN"/>
    <property type="match status" value="1"/>
</dbReference>
<evidence type="ECO:0000256" key="4">
    <source>
        <dbReference type="ARBA" id="ARBA00022475"/>
    </source>
</evidence>
<dbReference type="Proteomes" id="UP001302257">
    <property type="component" value="Chromosome"/>
</dbReference>
<dbReference type="InterPro" id="IPR004776">
    <property type="entry name" value="Mem_transp_PIN-like"/>
</dbReference>
<protein>
    <submittedName>
        <fullName evidence="9">AEC family transporter</fullName>
    </submittedName>
</protein>
<feature type="transmembrane region" description="Helical" evidence="8">
    <location>
        <begin position="232"/>
        <end position="253"/>
    </location>
</feature>
<evidence type="ECO:0000313" key="10">
    <source>
        <dbReference type="Proteomes" id="UP001302257"/>
    </source>
</evidence>
<feature type="transmembrane region" description="Helical" evidence="8">
    <location>
        <begin position="290"/>
        <end position="312"/>
    </location>
</feature>
<feature type="transmembrane region" description="Helical" evidence="8">
    <location>
        <begin position="207"/>
        <end position="225"/>
    </location>
</feature>
<gene>
    <name evidence="9" type="ORF">RAN89_16425</name>
</gene>
<feature type="transmembrane region" description="Helical" evidence="8">
    <location>
        <begin position="259"/>
        <end position="278"/>
    </location>
</feature>
<organism evidence="9 10">
    <name type="scientific">Rhodoferax mekongensis</name>
    <dbReference type="NCBI Taxonomy" id="3068341"/>
    <lineage>
        <taxon>Bacteria</taxon>
        <taxon>Pseudomonadati</taxon>
        <taxon>Pseudomonadota</taxon>
        <taxon>Betaproteobacteria</taxon>
        <taxon>Burkholderiales</taxon>
        <taxon>Comamonadaceae</taxon>
        <taxon>Rhodoferax</taxon>
    </lineage>
</organism>
<feature type="transmembrane region" description="Helical" evidence="8">
    <location>
        <begin position="6"/>
        <end position="27"/>
    </location>
</feature>
<dbReference type="PANTHER" id="PTHR36838:SF3">
    <property type="entry name" value="TRANSPORTER AUXIN EFFLUX CARRIER EC FAMILY"/>
    <property type="match status" value="1"/>
</dbReference>
<sequence>MDHPVVSSLLPVVLLILVGVVTGKLKLIRQEAVRDLSNLVFLVLTQALLFRTMSSVHVQDLDFAPVSLYFAVAASLFTVMLLLQGPSSRAAVIALSGTFSNTVMIGIPLVGLAYGKDALVLLFTLISLHALVLLTFATVVLELLSAREESAQHDGPARHPLKSVGLAVRNAVVHPVPMPIIAGLLYAQTGWGLPDVVDRPLQLLGNAFGPVALVLVGVTLSNAAIGRNLKGALAISAVKTLLHPALMALAGYLAGLRGMSLTVLVVAASLPIGANVFLFSQRYQKAEDLVTASVAVSTLVALVTVTLVMYLLPLWLG</sequence>
<feature type="transmembrane region" description="Helical" evidence="8">
    <location>
        <begin position="166"/>
        <end position="187"/>
    </location>
</feature>
<dbReference type="InterPro" id="IPR038770">
    <property type="entry name" value="Na+/solute_symporter_sf"/>
</dbReference>